<dbReference type="InParanoid" id="A0A2P6NVT3"/>
<dbReference type="EMBL" id="MDYQ01000014">
    <property type="protein sequence ID" value="PRP88075.1"/>
    <property type="molecule type" value="Genomic_DNA"/>
</dbReference>
<name>A0A2P6NVT3_9EUKA</name>
<accession>A0A2P6NVT3</accession>
<sequence length="413" mass="47792">MRMYVRRNLEADTGDKSTMILFVDHRTELNPMVDLFWYFDDTYATGYMTGTRQHMQIQAPAEENKESGEHMVDDGHKAVVEELAQSLNDSSVTVTYSHEITDILYSKNLPIHLLGLLRFRTKNLRLKGLILVEMLAISFRDMIFDYMREKPQDFVDFILKRLNLYLCLDSESEAFYNGDLSAQINTIFHLSEYQEELASSDLSSPLYKKVNAAMLFQVSLAVLIESDIFQLMRSITVHALIEFTTQARSKMTTAFSSADSLKRSNLRSSFLNESASREPLMQDKSQPTTLLLHDIELSTIHALIKRFDLDVNETQLDKMHHYSKRKQSGSQGTIEAPKMEQKKREERDSPPPIERRSSHTEKIDEEEWVVIDDHQPPPRETMTEDLKLFKKKMAVGMSKLRTSFISLLENDKK</sequence>
<evidence type="ECO:0000313" key="2">
    <source>
        <dbReference type="EMBL" id="PRP88075.1"/>
    </source>
</evidence>
<evidence type="ECO:0000256" key="1">
    <source>
        <dbReference type="SAM" id="MobiDB-lite"/>
    </source>
</evidence>
<feature type="compositionally biased region" description="Basic and acidic residues" evidence="1">
    <location>
        <begin position="337"/>
        <end position="362"/>
    </location>
</feature>
<dbReference type="Proteomes" id="UP000241769">
    <property type="component" value="Unassembled WGS sequence"/>
</dbReference>
<feature type="region of interest" description="Disordered" evidence="1">
    <location>
        <begin position="320"/>
        <end position="381"/>
    </location>
</feature>
<dbReference type="AlphaFoldDB" id="A0A2P6NVT3"/>
<gene>
    <name evidence="2" type="ORF">PROFUN_04166</name>
</gene>
<proteinExistence type="predicted"/>
<feature type="compositionally biased region" description="Basic and acidic residues" evidence="1">
    <location>
        <begin position="371"/>
        <end position="381"/>
    </location>
</feature>
<protein>
    <submittedName>
        <fullName evidence="2">Uncharacterized protein</fullName>
    </submittedName>
</protein>
<comment type="caution">
    <text evidence="2">The sequence shown here is derived from an EMBL/GenBank/DDBJ whole genome shotgun (WGS) entry which is preliminary data.</text>
</comment>
<reference evidence="2 3" key="1">
    <citation type="journal article" date="2018" name="Genome Biol. Evol.">
        <title>Multiple Roots of Fruiting Body Formation in Amoebozoa.</title>
        <authorList>
            <person name="Hillmann F."/>
            <person name="Forbes G."/>
            <person name="Novohradska S."/>
            <person name="Ferling I."/>
            <person name="Riege K."/>
            <person name="Groth M."/>
            <person name="Westermann M."/>
            <person name="Marz M."/>
            <person name="Spaller T."/>
            <person name="Winckler T."/>
            <person name="Schaap P."/>
            <person name="Glockner G."/>
        </authorList>
    </citation>
    <scope>NUCLEOTIDE SEQUENCE [LARGE SCALE GENOMIC DNA]</scope>
    <source>
        <strain evidence="2 3">Jena</strain>
    </source>
</reference>
<evidence type="ECO:0000313" key="3">
    <source>
        <dbReference type="Proteomes" id="UP000241769"/>
    </source>
</evidence>
<organism evidence="2 3">
    <name type="scientific">Planoprotostelium fungivorum</name>
    <dbReference type="NCBI Taxonomy" id="1890364"/>
    <lineage>
        <taxon>Eukaryota</taxon>
        <taxon>Amoebozoa</taxon>
        <taxon>Evosea</taxon>
        <taxon>Variosea</taxon>
        <taxon>Cavosteliida</taxon>
        <taxon>Cavosteliaceae</taxon>
        <taxon>Planoprotostelium</taxon>
    </lineage>
</organism>
<keyword evidence="3" id="KW-1185">Reference proteome</keyword>